<dbReference type="EMBL" id="BMAW01024925">
    <property type="protein sequence ID" value="GFT90137.1"/>
    <property type="molecule type" value="Genomic_DNA"/>
</dbReference>
<reference evidence="1" key="1">
    <citation type="submission" date="2020-08" db="EMBL/GenBank/DDBJ databases">
        <title>Multicomponent nature underlies the extraordinary mechanical properties of spider dragline silk.</title>
        <authorList>
            <person name="Kono N."/>
            <person name="Nakamura H."/>
            <person name="Mori M."/>
            <person name="Yoshida Y."/>
            <person name="Ohtoshi R."/>
            <person name="Malay A.D."/>
            <person name="Moran D.A.P."/>
            <person name="Tomita M."/>
            <person name="Numata K."/>
            <person name="Arakawa K."/>
        </authorList>
    </citation>
    <scope>NUCLEOTIDE SEQUENCE</scope>
</reference>
<gene>
    <name evidence="1" type="primary">X975_11439</name>
    <name evidence="1" type="ORF">NPIL_401521</name>
</gene>
<dbReference type="AlphaFoldDB" id="A0A8X6Q0I6"/>
<evidence type="ECO:0000313" key="2">
    <source>
        <dbReference type="Proteomes" id="UP000887013"/>
    </source>
</evidence>
<proteinExistence type="predicted"/>
<organism evidence="1 2">
    <name type="scientific">Nephila pilipes</name>
    <name type="common">Giant wood spider</name>
    <name type="synonym">Nephila maculata</name>
    <dbReference type="NCBI Taxonomy" id="299642"/>
    <lineage>
        <taxon>Eukaryota</taxon>
        <taxon>Metazoa</taxon>
        <taxon>Ecdysozoa</taxon>
        <taxon>Arthropoda</taxon>
        <taxon>Chelicerata</taxon>
        <taxon>Arachnida</taxon>
        <taxon>Araneae</taxon>
        <taxon>Araneomorphae</taxon>
        <taxon>Entelegynae</taxon>
        <taxon>Araneoidea</taxon>
        <taxon>Nephilidae</taxon>
        <taxon>Nephila</taxon>
    </lineage>
</organism>
<protein>
    <submittedName>
        <fullName evidence="1">DUF4817 domain-containing protein</fullName>
    </submittedName>
</protein>
<comment type="caution">
    <text evidence="1">The sequence shown here is derived from an EMBL/GenBank/DDBJ whole genome shotgun (WGS) entry which is preliminary data.</text>
</comment>
<evidence type="ECO:0000313" key="1">
    <source>
        <dbReference type="EMBL" id="GFT90137.1"/>
    </source>
</evidence>
<dbReference type="Proteomes" id="UP000887013">
    <property type="component" value="Unassembled WGS sequence"/>
</dbReference>
<sequence>MLSRKGKALLVKLFYMNGESAIVVLRKFRLQKNVQTGKKPLSVADLIKLVERFEETGSLEDRVRSGRPSLRQTLSVLETLASESSVGSNSARKVGRRLAYYHPRYATFSMEFLISIHTNYSLAMSFTYRRHIVEGEAFARWVLSKIEQELNKVLSKIQHLVDR</sequence>
<accession>A0A8X6Q0I6</accession>
<name>A0A8X6Q0I6_NEPPI</name>
<dbReference type="OrthoDB" id="9979538at2759"/>
<keyword evidence="2" id="KW-1185">Reference proteome</keyword>